<feature type="region of interest" description="Disordered" evidence="2">
    <location>
        <begin position="70"/>
        <end position="114"/>
    </location>
</feature>
<reference evidence="4" key="1">
    <citation type="submission" date="2021-05" db="EMBL/GenBank/DDBJ databases">
        <authorList>
            <person name="Kaiqin L."/>
            <person name="Jian G."/>
        </authorList>
    </citation>
    <scope>NUCLEOTIDE SEQUENCE</scope>
    <source>
        <strain evidence="4">HDS5</strain>
    </source>
</reference>
<evidence type="ECO:0000313" key="5">
    <source>
        <dbReference type="Proteomes" id="UP000682416"/>
    </source>
</evidence>
<sequence>MRPADIDHRYKYHPSNTPTAINAHETVRGGALAFAHLLNTHVPDGADKHLALDALDEVLFRANAGIARGGRPHPETCRCTPASRPRPVAGRRRRTPMAEPQTPTPLPPRTTPWNGTLNDAADIILRARIAGHTGRYLCVDASACLDNNGNTPHTIEITGLTGSATVLPGTQLPKVITDSSTPAL</sequence>
<evidence type="ECO:0000256" key="2">
    <source>
        <dbReference type="SAM" id="MobiDB-lite"/>
    </source>
</evidence>
<dbReference type="InterPro" id="IPR056098">
    <property type="entry name" value="Acb2/Tad1_hairpin"/>
</dbReference>
<evidence type="ECO:0000256" key="1">
    <source>
        <dbReference type="ARBA" id="ARBA00022741"/>
    </source>
</evidence>
<gene>
    <name evidence="4" type="ORF">KGD82_16420</name>
</gene>
<accession>A0A975L773</accession>
<proteinExistence type="predicted"/>
<keyword evidence="1" id="KW-0547">Nucleotide-binding</keyword>
<protein>
    <recommendedName>
        <fullName evidence="3">Acb2/Tad1 hairpin domain-containing protein</fullName>
    </recommendedName>
</protein>
<keyword evidence="5" id="KW-1185">Reference proteome</keyword>
<dbReference type="Proteomes" id="UP000682416">
    <property type="component" value="Chromosome"/>
</dbReference>
<feature type="domain" description="Acb2/Tad1 hairpin" evidence="3">
    <location>
        <begin position="4"/>
        <end position="67"/>
    </location>
</feature>
<name>A0A975L773_9ACTN</name>
<dbReference type="GO" id="GO:0000166">
    <property type="term" value="F:nucleotide binding"/>
    <property type="evidence" value="ECO:0007669"/>
    <property type="project" value="UniProtKB-KW"/>
</dbReference>
<dbReference type="Pfam" id="PF24729">
    <property type="entry name" value="Acb2_Tad1_hairpin"/>
    <property type="match status" value="1"/>
</dbReference>
<organism evidence="4 5">
    <name type="scientific">Nocardiopsis eucommiae</name>
    <dbReference type="NCBI Taxonomy" id="2831970"/>
    <lineage>
        <taxon>Bacteria</taxon>
        <taxon>Bacillati</taxon>
        <taxon>Actinomycetota</taxon>
        <taxon>Actinomycetes</taxon>
        <taxon>Streptosporangiales</taxon>
        <taxon>Nocardiopsidaceae</taxon>
        <taxon>Nocardiopsis</taxon>
    </lineage>
</organism>
<dbReference type="AlphaFoldDB" id="A0A975L773"/>
<evidence type="ECO:0000259" key="3">
    <source>
        <dbReference type="Pfam" id="PF24729"/>
    </source>
</evidence>
<dbReference type="KEGG" id="nec:KGD82_16420"/>
<dbReference type="EMBL" id="CP074402">
    <property type="protein sequence ID" value="QVJ00345.1"/>
    <property type="molecule type" value="Genomic_DNA"/>
</dbReference>
<evidence type="ECO:0000313" key="4">
    <source>
        <dbReference type="EMBL" id="QVJ00345.1"/>
    </source>
</evidence>